<evidence type="ECO:0000313" key="1">
    <source>
        <dbReference type="EMBL" id="KKN19977.1"/>
    </source>
</evidence>
<organism evidence="1">
    <name type="scientific">marine sediment metagenome</name>
    <dbReference type="NCBI Taxonomy" id="412755"/>
    <lineage>
        <taxon>unclassified sequences</taxon>
        <taxon>metagenomes</taxon>
        <taxon>ecological metagenomes</taxon>
    </lineage>
</organism>
<proteinExistence type="predicted"/>
<sequence length="48" mass="5955">MITHENCDKYKYLMFDYLVVELKMQWVDVRRRLLLPKVLHTFIVNPMN</sequence>
<comment type="caution">
    <text evidence="1">The sequence shown here is derived from an EMBL/GenBank/DDBJ whole genome shotgun (WGS) entry which is preliminary data.</text>
</comment>
<dbReference type="AlphaFoldDB" id="A0A0F9P6F2"/>
<gene>
    <name evidence="1" type="ORF">LCGC14_0940290</name>
</gene>
<accession>A0A0F9P6F2</accession>
<reference evidence="1" key="1">
    <citation type="journal article" date="2015" name="Nature">
        <title>Complex archaea that bridge the gap between prokaryotes and eukaryotes.</title>
        <authorList>
            <person name="Spang A."/>
            <person name="Saw J.H."/>
            <person name="Jorgensen S.L."/>
            <person name="Zaremba-Niedzwiedzka K."/>
            <person name="Martijn J."/>
            <person name="Lind A.E."/>
            <person name="van Eijk R."/>
            <person name="Schleper C."/>
            <person name="Guy L."/>
            <person name="Ettema T.J."/>
        </authorList>
    </citation>
    <scope>NUCLEOTIDE SEQUENCE</scope>
</reference>
<protein>
    <submittedName>
        <fullName evidence="1">Uncharacterized protein</fullName>
    </submittedName>
</protein>
<name>A0A0F9P6F2_9ZZZZ</name>
<dbReference type="EMBL" id="LAZR01003284">
    <property type="protein sequence ID" value="KKN19977.1"/>
    <property type="molecule type" value="Genomic_DNA"/>
</dbReference>